<dbReference type="Proteomes" id="UP000198923">
    <property type="component" value="Unassembled WGS sequence"/>
</dbReference>
<evidence type="ECO:0000256" key="3">
    <source>
        <dbReference type="ARBA" id="ARBA00023251"/>
    </source>
</evidence>
<dbReference type="OrthoDB" id="6624781at2"/>
<reference evidence="5 6" key="1">
    <citation type="submission" date="2016-10" db="EMBL/GenBank/DDBJ databases">
        <authorList>
            <person name="de Groot N.N."/>
        </authorList>
    </citation>
    <scope>NUCLEOTIDE SEQUENCE [LARGE SCALE GENOMIC DNA]</scope>
    <source>
        <strain evidence="5 6">CPCC 201354</strain>
    </source>
</reference>
<dbReference type="RefSeq" id="WP_093171265.1">
    <property type="nucleotide sequence ID" value="NZ_FNCN01000013.1"/>
</dbReference>
<evidence type="ECO:0000259" key="4">
    <source>
        <dbReference type="PROSITE" id="PS51819"/>
    </source>
</evidence>
<dbReference type="InterPro" id="IPR000335">
    <property type="entry name" value="Bleomycin-R"/>
</dbReference>
<dbReference type="EMBL" id="FNCN01000013">
    <property type="protein sequence ID" value="SDH28317.1"/>
    <property type="molecule type" value="Genomic_DNA"/>
</dbReference>
<evidence type="ECO:0000256" key="1">
    <source>
        <dbReference type="ARBA" id="ARBA00011051"/>
    </source>
</evidence>
<dbReference type="GO" id="GO:0046677">
    <property type="term" value="P:response to antibiotic"/>
    <property type="evidence" value="ECO:0007669"/>
    <property type="project" value="UniProtKB-KW"/>
</dbReference>
<dbReference type="STRING" id="504805.SAMN05421505_113142"/>
<dbReference type="SUPFAM" id="SSF54593">
    <property type="entry name" value="Glyoxalase/Bleomycin resistance protein/Dihydroxybiphenyl dioxygenase"/>
    <property type="match status" value="1"/>
</dbReference>
<proteinExistence type="inferred from homology"/>
<dbReference type="InterPro" id="IPR037523">
    <property type="entry name" value="VOC_core"/>
</dbReference>
<evidence type="ECO:0000313" key="6">
    <source>
        <dbReference type="Proteomes" id="UP000198923"/>
    </source>
</evidence>
<dbReference type="InterPro" id="IPR029068">
    <property type="entry name" value="Glyas_Bleomycin-R_OHBP_Dase"/>
</dbReference>
<dbReference type="CDD" id="cd08349">
    <property type="entry name" value="BLMA_like"/>
    <property type="match status" value="1"/>
</dbReference>
<sequence>MRTFRDAKAMAKSLRTEMAARGVPLSHSEALEIVARQFGLDNYNILAARLRDAGESAVRLNPAVPVLRIFSLDKAKEFYLDFLGFTVDWEHRYADDMPAYIAISRDGLTLHLSEHHGDGSPGATVFVPITGIEAFHRDLSAKRYPYARPGLDEDPWQARSVTVIDPFGNTLRFSEPKDL</sequence>
<evidence type="ECO:0000313" key="5">
    <source>
        <dbReference type="EMBL" id="SDH28317.1"/>
    </source>
</evidence>
<comment type="similarity">
    <text evidence="1">Belongs to the bleomycin resistance protein family.</text>
</comment>
<accession>A0A1G8B545</accession>
<name>A0A1G8B545_9ACTN</name>
<gene>
    <name evidence="5" type="ORF">SAMN05421505_113142</name>
</gene>
<dbReference type="PROSITE" id="PS51819">
    <property type="entry name" value="VOC"/>
    <property type="match status" value="1"/>
</dbReference>
<dbReference type="Gene3D" id="3.10.180.10">
    <property type="entry name" value="2,3-Dihydroxybiphenyl 1,2-Dioxygenase, domain 1"/>
    <property type="match status" value="1"/>
</dbReference>
<keyword evidence="3" id="KW-0046">Antibiotic resistance</keyword>
<protein>
    <recommendedName>
        <fullName evidence="2">Bleomycin resistance protein</fullName>
    </recommendedName>
</protein>
<dbReference type="AlphaFoldDB" id="A0A1G8B545"/>
<organism evidence="5 6">
    <name type="scientific">Sinosporangium album</name>
    <dbReference type="NCBI Taxonomy" id="504805"/>
    <lineage>
        <taxon>Bacteria</taxon>
        <taxon>Bacillati</taxon>
        <taxon>Actinomycetota</taxon>
        <taxon>Actinomycetes</taxon>
        <taxon>Streptosporangiales</taxon>
        <taxon>Streptosporangiaceae</taxon>
        <taxon>Sinosporangium</taxon>
    </lineage>
</organism>
<feature type="domain" description="VOC" evidence="4">
    <location>
        <begin position="59"/>
        <end position="176"/>
    </location>
</feature>
<dbReference type="Pfam" id="PF19581">
    <property type="entry name" value="Glyoxalase_7"/>
    <property type="match status" value="1"/>
</dbReference>
<evidence type="ECO:0000256" key="2">
    <source>
        <dbReference type="ARBA" id="ARBA00021572"/>
    </source>
</evidence>
<keyword evidence="6" id="KW-1185">Reference proteome</keyword>